<sequence>MSRVALASIPSLTLYRDALTATRRGQPIQQLECLGKACRLFTPDVVRCVNMGGAGNEVDWKCEADLPEALRLGRVEVSCEGWSGPGDSDVLKGSCSLAYRLLEVPNVLRSHKSASFTDRYSKGQIAYFSFWIALLIFINYKILKGCCSASSNRSAPRSPPRLSGYGVFPGDHRDEPPPPPYSKPPPYSPSPPASPPSQMQSGPSNFLAGAALGGLGTYMLTRQRPEPSPRPQYDWERERVRPGPSVSVFEPGTRGNPGGLFSRTQRQASRFDQSDDGRESSSDLGPMRTSTGYGGSSVR</sequence>
<dbReference type="Proteomes" id="UP000814140">
    <property type="component" value="Unassembled WGS sequence"/>
</dbReference>
<evidence type="ECO:0000313" key="2">
    <source>
        <dbReference type="Proteomes" id="UP000814140"/>
    </source>
</evidence>
<reference evidence="1" key="1">
    <citation type="submission" date="2021-03" db="EMBL/GenBank/DDBJ databases">
        <authorList>
            <consortium name="DOE Joint Genome Institute"/>
            <person name="Ahrendt S."/>
            <person name="Looney B.P."/>
            <person name="Miyauchi S."/>
            <person name="Morin E."/>
            <person name="Drula E."/>
            <person name="Courty P.E."/>
            <person name="Chicoki N."/>
            <person name="Fauchery L."/>
            <person name="Kohler A."/>
            <person name="Kuo A."/>
            <person name="Labutti K."/>
            <person name="Pangilinan J."/>
            <person name="Lipzen A."/>
            <person name="Riley R."/>
            <person name="Andreopoulos W."/>
            <person name="He G."/>
            <person name="Johnson J."/>
            <person name="Barry K.W."/>
            <person name="Grigoriev I.V."/>
            <person name="Nagy L."/>
            <person name="Hibbett D."/>
            <person name="Henrissat B."/>
            <person name="Matheny P.B."/>
            <person name="Labbe J."/>
            <person name="Martin F."/>
        </authorList>
    </citation>
    <scope>NUCLEOTIDE SEQUENCE</scope>
    <source>
        <strain evidence="1">HHB10654</strain>
    </source>
</reference>
<name>A0ACB8SQ82_9AGAM</name>
<organism evidence="1 2">
    <name type="scientific">Artomyces pyxidatus</name>
    <dbReference type="NCBI Taxonomy" id="48021"/>
    <lineage>
        <taxon>Eukaryota</taxon>
        <taxon>Fungi</taxon>
        <taxon>Dikarya</taxon>
        <taxon>Basidiomycota</taxon>
        <taxon>Agaricomycotina</taxon>
        <taxon>Agaricomycetes</taxon>
        <taxon>Russulales</taxon>
        <taxon>Auriscalpiaceae</taxon>
        <taxon>Artomyces</taxon>
    </lineage>
</organism>
<reference evidence="1" key="2">
    <citation type="journal article" date="2022" name="New Phytol.">
        <title>Evolutionary transition to the ectomycorrhizal habit in the genomes of a hyperdiverse lineage of mushroom-forming fungi.</title>
        <authorList>
            <person name="Looney B."/>
            <person name="Miyauchi S."/>
            <person name="Morin E."/>
            <person name="Drula E."/>
            <person name="Courty P.E."/>
            <person name="Kohler A."/>
            <person name="Kuo A."/>
            <person name="LaButti K."/>
            <person name="Pangilinan J."/>
            <person name="Lipzen A."/>
            <person name="Riley R."/>
            <person name="Andreopoulos W."/>
            <person name="He G."/>
            <person name="Johnson J."/>
            <person name="Nolan M."/>
            <person name="Tritt A."/>
            <person name="Barry K.W."/>
            <person name="Grigoriev I.V."/>
            <person name="Nagy L.G."/>
            <person name="Hibbett D."/>
            <person name="Henrissat B."/>
            <person name="Matheny P.B."/>
            <person name="Labbe J."/>
            <person name="Martin F.M."/>
        </authorList>
    </citation>
    <scope>NUCLEOTIDE SEQUENCE</scope>
    <source>
        <strain evidence="1">HHB10654</strain>
    </source>
</reference>
<evidence type="ECO:0000313" key="1">
    <source>
        <dbReference type="EMBL" id="KAI0058595.1"/>
    </source>
</evidence>
<dbReference type="EMBL" id="MU277233">
    <property type="protein sequence ID" value="KAI0058595.1"/>
    <property type="molecule type" value="Genomic_DNA"/>
</dbReference>
<keyword evidence="2" id="KW-1185">Reference proteome</keyword>
<proteinExistence type="predicted"/>
<accession>A0ACB8SQ82</accession>
<protein>
    <submittedName>
        <fullName evidence="1">DUF1183-domain-containing protein</fullName>
    </submittedName>
</protein>
<gene>
    <name evidence="1" type="ORF">BV25DRAFT_1829828</name>
</gene>
<comment type="caution">
    <text evidence="1">The sequence shown here is derived from an EMBL/GenBank/DDBJ whole genome shotgun (WGS) entry which is preliminary data.</text>
</comment>